<name>A0A9W6F6C1_9CHLO</name>
<feature type="compositionally biased region" description="Acidic residues" evidence="1">
    <location>
        <begin position="65"/>
        <end position="75"/>
    </location>
</feature>
<gene>
    <name evidence="2" type="primary">PLEST011334</name>
    <name evidence="2" type="ORF">PLESTB_001292300</name>
</gene>
<evidence type="ECO:0000313" key="2">
    <source>
        <dbReference type="EMBL" id="GLC57943.1"/>
    </source>
</evidence>
<feature type="region of interest" description="Disordered" evidence="1">
    <location>
        <begin position="1"/>
        <end position="76"/>
    </location>
</feature>
<comment type="caution">
    <text evidence="2">The sequence shown here is derived from an EMBL/GenBank/DDBJ whole genome shotgun (WGS) entry which is preliminary data.</text>
</comment>
<feature type="region of interest" description="Disordered" evidence="1">
    <location>
        <begin position="97"/>
        <end position="124"/>
    </location>
</feature>
<proteinExistence type="predicted"/>
<protein>
    <submittedName>
        <fullName evidence="2">Uncharacterized protein</fullName>
    </submittedName>
</protein>
<dbReference type="EMBL" id="BRXU01000020">
    <property type="protein sequence ID" value="GLC57943.1"/>
    <property type="molecule type" value="Genomic_DNA"/>
</dbReference>
<keyword evidence="3" id="KW-1185">Reference proteome</keyword>
<feature type="compositionally biased region" description="Acidic residues" evidence="1">
    <location>
        <begin position="15"/>
        <end position="24"/>
    </location>
</feature>
<dbReference type="AlphaFoldDB" id="A0A9W6F6C1"/>
<organism evidence="2 3">
    <name type="scientific">Pleodorina starrii</name>
    <dbReference type="NCBI Taxonomy" id="330485"/>
    <lineage>
        <taxon>Eukaryota</taxon>
        <taxon>Viridiplantae</taxon>
        <taxon>Chlorophyta</taxon>
        <taxon>core chlorophytes</taxon>
        <taxon>Chlorophyceae</taxon>
        <taxon>CS clade</taxon>
        <taxon>Chlamydomonadales</taxon>
        <taxon>Volvocaceae</taxon>
        <taxon>Pleodorina</taxon>
    </lineage>
</organism>
<evidence type="ECO:0000256" key="1">
    <source>
        <dbReference type="SAM" id="MobiDB-lite"/>
    </source>
</evidence>
<dbReference type="OrthoDB" id="531283at2759"/>
<dbReference type="Proteomes" id="UP001165080">
    <property type="component" value="Unassembled WGS sequence"/>
</dbReference>
<feature type="compositionally biased region" description="Basic and acidic residues" evidence="1">
    <location>
        <begin position="25"/>
        <end position="47"/>
    </location>
</feature>
<feature type="compositionally biased region" description="Basic and acidic residues" evidence="1">
    <location>
        <begin position="99"/>
        <end position="109"/>
    </location>
</feature>
<evidence type="ECO:0000313" key="3">
    <source>
        <dbReference type="Proteomes" id="UP001165080"/>
    </source>
</evidence>
<sequence length="124" mass="13583">MSGPKPKAGQGVLLFEEEADEDATSDPHLKEKISKYLEEKTSKEPSKKLIHTGPDGEEHTGLTDDSADDEGEPDYDVASRMTLKASSEAFLEVMAEARSQYEKEKETARKKQAKAGAKESGKKP</sequence>
<reference evidence="2 3" key="1">
    <citation type="journal article" date="2023" name="Commun. Biol.">
        <title>Reorganization of the ancestral sex-determining regions during the evolution of trioecy in Pleodorina starrii.</title>
        <authorList>
            <person name="Takahashi K."/>
            <person name="Suzuki S."/>
            <person name="Kawai-Toyooka H."/>
            <person name="Yamamoto K."/>
            <person name="Hamaji T."/>
            <person name="Ootsuki R."/>
            <person name="Yamaguchi H."/>
            <person name="Kawachi M."/>
            <person name="Higashiyama T."/>
            <person name="Nozaki H."/>
        </authorList>
    </citation>
    <scope>NUCLEOTIDE SEQUENCE [LARGE SCALE GENOMIC DNA]</scope>
    <source>
        <strain evidence="2 3">NIES-4479</strain>
    </source>
</reference>
<accession>A0A9W6F6C1</accession>